<evidence type="ECO:0000313" key="3">
    <source>
        <dbReference type="Proteomes" id="UP000015105"/>
    </source>
</evidence>
<keyword evidence="3" id="KW-1185">Reference proteome</keyword>
<accession>A0A453MZZ9</accession>
<reference evidence="3" key="1">
    <citation type="journal article" date="2014" name="Science">
        <title>Ancient hybridizations among the ancestral genomes of bread wheat.</title>
        <authorList>
            <consortium name="International Wheat Genome Sequencing Consortium,"/>
            <person name="Marcussen T."/>
            <person name="Sandve S.R."/>
            <person name="Heier L."/>
            <person name="Spannagl M."/>
            <person name="Pfeifer M."/>
            <person name="Jakobsen K.S."/>
            <person name="Wulff B.B."/>
            <person name="Steuernagel B."/>
            <person name="Mayer K.F."/>
            <person name="Olsen O.A."/>
        </authorList>
    </citation>
    <scope>NUCLEOTIDE SEQUENCE [LARGE SCALE GENOMIC DNA]</scope>
    <source>
        <strain evidence="3">cv. AL8/78</strain>
    </source>
</reference>
<proteinExistence type="predicted"/>
<dbReference type="Gramene" id="AET6Gv20162600.2">
    <property type="protein sequence ID" value="AET6Gv20162600.2"/>
    <property type="gene ID" value="AET6Gv20162600"/>
</dbReference>
<reference evidence="3" key="2">
    <citation type="journal article" date="2017" name="Nat. Plants">
        <title>The Aegilops tauschii genome reveals multiple impacts of transposons.</title>
        <authorList>
            <person name="Zhao G."/>
            <person name="Zou C."/>
            <person name="Li K."/>
            <person name="Wang K."/>
            <person name="Li T."/>
            <person name="Gao L."/>
            <person name="Zhang X."/>
            <person name="Wang H."/>
            <person name="Yang Z."/>
            <person name="Liu X."/>
            <person name="Jiang W."/>
            <person name="Mao L."/>
            <person name="Kong X."/>
            <person name="Jiao Y."/>
            <person name="Jia J."/>
        </authorList>
    </citation>
    <scope>NUCLEOTIDE SEQUENCE [LARGE SCALE GENOMIC DNA]</scope>
    <source>
        <strain evidence="3">cv. AL8/78</strain>
    </source>
</reference>
<organism evidence="2 3">
    <name type="scientific">Aegilops tauschii subsp. strangulata</name>
    <name type="common">Goatgrass</name>
    <dbReference type="NCBI Taxonomy" id="200361"/>
    <lineage>
        <taxon>Eukaryota</taxon>
        <taxon>Viridiplantae</taxon>
        <taxon>Streptophyta</taxon>
        <taxon>Embryophyta</taxon>
        <taxon>Tracheophyta</taxon>
        <taxon>Spermatophyta</taxon>
        <taxon>Magnoliopsida</taxon>
        <taxon>Liliopsida</taxon>
        <taxon>Poales</taxon>
        <taxon>Poaceae</taxon>
        <taxon>BOP clade</taxon>
        <taxon>Pooideae</taxon>
        <taxon>Triticodae</taxon>
        <taxon>Triticeae</taxon>
        <taxon>Triticinae</taxon>
        <taxon>Aegilops</taxon>
    </lineage>
</organism>
<evidence type="ECO:0000256" key="1">
    <source>
        <dbReference type="SAM" id="Phobius"/>
    </source>
</evidence>
<reference evidence="2" key="4">
    <citation type="submission" date="2019-03" db="UniProtKB">
        <authorList>
            <consortium name="EnsemblPlants"/>
        </authorList>
    </citation>
    <scope>IDENTIFICATION</scope>
</reference>
<keyword evidence="1" id="KW-0812">Transmembrane</keyword>
<dbReference type="AlphaFoldDB" id="A0A453MZZ9"/>
<feature type="transmembrane region" description="Helical" evidence="1">
    <location>
        <begin position="51"/>
        <end position="67"/>
    </location>
</feature>
<protein>
    <submittedName>
        <fullName evidence="2">Uncharacterized protein</fullName>
    </submittedName>
</protein>
<reference evidence="2" key="3">
    <citation type="journal article" date="2017" name="Nature">
        <title>Genome sequence of the progenitor of the wheat D genome Aegilops tauschii.</title>
        <authorList>
            <person name="Luo M.C."/>
            <person name="Gu Y.Q."/>
            <person name="Puiu D."/>
            <person name="Wang H."/>
            <person name="Twardziok S.O."/>
            <person name="Deal K.R."/>
            <person name="Huo N."/>
            <person name="Zhu T."/>
            <person name="Wang L."/>
            <person name="Wang Y."/>
            <person name="McGuire P.E."/>
            <person name="Liu S."/>
            <person name="Long H."/>
            <person name="Ramasamy R.K."/>
            <person name="Rodriguez J.C."/>
            <person name="Van S.L."/>
            <person name="Yuan L."/>
            <person name="Wang Z."/>
            <person name="Xia Z."/>
            <person name="Xiao L."/>
            <person name="Anderson O.D."/>
            <person name="Ouyang S."/>
            <person name="Liang Y."/>
            <person name="Zimin A.V."/>
            <person name="Pertea G."/>
            <person name="Qi P."/>
            <person name="Bennetzen J.L."/>
            <person name="Dai X."/>
            <person name="Dawson M.W."/>
            <person name="Muller H.G."/>
            <person name="Kugler K."/>
            <person name="Rivarola-Duarte L."/>
            <person name="Spannagl M."/>
            <person name="Mayer K.F.X."/>
            <person name="Lu F.H."/>
            <person name="Bevan M.W."/>
            <person name="Leroy P."/>
            <person name="Li P."/>
            <person name="You F.M."/>
            <person name="Sun Q."/>
            <person name="Liu Z."/>
            <person name="Lyons E."/>
            <person name="Wicker T."/>
            <person name="Salzberg S.L."/>
            <person name="Devos K.M."/>
            <person name="Dvorak J."/>
        </authorList>
    </citation>
    <scope>NUCLEOTIDE SEQUENCE [LARGE SCALE GENOMIC DNA]</scope>
    <source>
        <strain evidence="2">cv. AL8/78</strain>
    </source>
</reference>
<sequence length="88" mass="10327">MIQISDYASKLNTQKYGPMDSVHVFHVTQPYFYLHAIHSHVVHGPVNSFCYYYFASSIIAAICTYYSDRLYKYIFTYCYPLCINMINA</sequence>
<evidence type="ECO:0000313" key="2">
    <source>
        <dbReference type="EnsemblPlants" id="AET6Gv20162600.39"/>
    </source>
</evidence>
<keyword evidence="1" id="KW-1133">Transmembrane helix</keyword>
<reference evidence="2" key="5">
    <citation type="journal article" date="2021" name="G3 (Bethesda)">
        <title>Aegilops tauschii genome assembly Aet v5.0 features greater sequence contiguity and improved annotation.</title>
        <authorList>
            <person name="Wang L."/>
            <person name="Zhu T."/>
            <person name="Rodriguez J.C."/>
            <person name="Deal K.R."/>
            <person name="Dubcovsky J."/>
            <person name="McGuire P.E."/>
            <person name="Lux T."/>
            <person name="Spannagl M."/>
            <person name="Mayer K.F.X."/>
            <person name="Baldrich P."/>
            <person name="Meyers B.C."/>
            <person name="Huo N."/>
            <person name="Gu Y.Q."/>
            <person name="Zhou H."/>
            <person name="Devos K.M."/>
            <person name="Bennetzen J.L."/>
            <person name="Unver T."/>
            <person name="Budak H."/>
            <person name="Gulick P.J."/>
            <person name="Galiba G."/>
            <person name="Kalapos B."/>
            <person name="Nelson D.R."/>
            <person name="Li P."/>
            <person name="You F.M."/>
            <person name="Luo M.C."/>
            <person name="Dvorak J."/>
        </authorList>
    </citation>
    <scope>NUCLEOTIDE SEQUENCE [LARGE SCALE GENOMIC DNA]</scope>
    <source>
        <strain evidence="2">cv. AL8/78</strain>
    </source>
</reference>
<dbReference type="EnsemblPlants" id="AET6Gv20162600.39">
    <property type="protein sequence ID" value="AET6Gv20162600.39"/>
    <property type="gene ID" value="AET6Gv20162600"/>
</dbReference>
<dbReference type="Gramene" id="AET6Gv20162600.39">
    <property type="protein sequence ID" value="AET6Gv20162600.39"/>
    <property type="gene ID" value="AET6Gv20162600"/>
</dbReference>
<name>A0A453MZZ9_AEGTS</name>
<keyword evidence="1" id="KW-0472">Membrane</keyword>
<dbReference type="EnsemblPlants" id="AET6Gv20162600.2">
    <property type="protein sequence ID" value="AET6Gv20162600.2"/>
    <property type="gene ID" value="AET6Gv20162600"/>
</dbReference>
<dbReference type="Proteomes" id="UP000015105">
    <property type="component" value="Chromosome 6D"/>
</dbReference>